<sequence>MSPPSTVNGFTVFPITCSSSATHCLYVRKHEGPKKTSSQRLPHDRTIFIVNVPPDATDRELTLLFKHCGTVERVIYDVDAEETQPEAEEESDEEMEAVEGGSDDEEEGGGVDSQPKRRQGANKSQPQPPKVVPLPAVNIRFLRPTGRTAHIVFLDASAVERAVAPQQKPRPWPSSSDLPPSGLARYQALYATLRPPLDVVREHADTSMEAYEYEQAKAKQKSKYHKGEAIVDEDGFTLVVRGGAYGQTLGGGVSVASKRFQATGETSARKRKEKKTTDNLYGFQKAEKQRKELIDLKKKWEEDKAKVEKLKASRRFRPY</sequence>
<evidence type="ECO:0000313" key="2">
    <source>
        <dbReference type="Proteomes" id="UP000308600"/>
    </source>
</evidence>
<organism evidence="1 2">
    <name type="scientific">Pluteus cervinus</name>
    <dbReference type="NCBI Taxonomy" id="181527"/>
    <lineage>
        <taxon>Eukaryota</taxon>
        <taxon>Fungi</taxon>
        <taxon>Dikarya</taxon>
        <taxon>Basidiomycota</taxon>
        <taxon>Agaricomycotina</taxon>
        <taxon>Agaricomycetes</taxon>
        <taxon>Agaricomycetidae</taxon>
        <taxon>Agaricales</taxon>
        <taxon>Pluteineae</taxon>
        <taxon>Pluteaceae</taxon>
        <taxon>Pluteus</taxon>
    </lineage>
</organism>
<reference evidence="1 2" key="1">
    <citation type="journal article" date="2019" name="Nat. Ecol. Evol.">
        <title>Megaphylogeny resolves global patterns of mushroom evolution.</title>
        <authorList>
            <person name="Varga T."/>
            <person name="Krizsan K."/>
            <person name="Foldi C."/>
            <person name="Dima B."/>
            <person name="Sanchez-Garcia M."/>
            <person name="Sanchez-Ramirez S."/>
            <person name="Szollosi G.J."/>
            <person name="Szarkandi J.G."/>
            <person name="Papp V."/>
            <person name="Albert L."/>
            <person name="Andreopoulos W."/>
            <person name="Angelini C."/>
            <person name="Antonin V."/>
            <person name="Barry K.W."/>
            <person name="Bougher N.L."/>
            <person name="Buchanan P."/>
            <person name="Buyck B."/>
            <person name="Bense V."/>
            <person name="Catcheside P."/>
            <person name="Chovatia M."/>
            <person name="Cooper J."/>
            <person name="Damon W."/>
            <person name="Desjardin D."/>
            <person name="Finy P."/>
            <person name="Geml J."/>
            <person name="Haridas S."/>
            <person name="Hughes K."/>
            <person name="Justo A."/>
            <person name="Karasinski D."/>
            <person name="Kautmanova I."/>
            <person name="Kiss B."/>
            <person name="Kocsube S."/>
            <person name="Kotiranta H."/>
            <person name="LaButti K.M."/>
            <person name="Lechner B.E."/>
            <person name="Liimatainen K."/>
            <person name="Lipzen A."/>
            <person name="Lukacs Z."/>
            <person name="Mihaltcheva S."/>
            <person name="Morgado L.N."/>
            <person name="Niskanen T."/>
            <person name="Noordeloos M.E."/>
            <person name="Ohm R.A."/>
            <person name="Ortiz-Santana B."/>
            <person name="Ovrebo C."/>
            <person name="Racz N."/>
            <person name="Riley R."/>
            <person name="Savchenko A."/>
            <person name="Shiryaev A."/>
            <person name="Soop K."/>
            <person name="Spirin V."/>
            <person name="Szebenyi C."/>
            <person name="Tomsovsky M."/>
            <person name="Tulloss R.E."/>
            <person name="Uehling J."/>
            <person name="Grigoriev I.V."/>
            <person name="Vagvolgyi C."/>
            <person name="Papp T."/>
            <person name="Martin F.M."/>
            <person name="Miettinen O."/>
            <person name="Hibbett D.S."/>
            <person name="Nagy L.G."/>
        </authorList>
    </citation>
    <scope>NUCLEOTIDE SEQUENCE [LARGE SCALE GENOMIC DNA]</scope>
    <source>
        <strain evidence="1 2">NL-1719</strain>
    </source>
</reference>
<keyword evidence="2" id="KW-1185">Reference proteome</keyword>
<dbReference type="EMBL" id="ML208564">
    <property type="protein sequence ID" value="TFK62725.1"/>
    <property type="molecule type" value="Genomic_DNA"/>
</dbReference>
<protein>
    <submittedName>
        <fullName evidence="1">Uncharacterized protein</fullName>
    </submittedName>
</protein>
<proteinExistence type="predicted"/>
<name>A0ACD3AAG2_9AGAR</name>
<gene>
    <name evidence="1" type="ORF">BDN72DRAFT_827270</name>
</gene>
<dbReference type="Proteomes" id="UP000308600">
    <property type="component" value="Unassembled WGS sequence"/>
</dbReference>
<accession>A0ACD3AAG2</accession>
<evidence type="ECO:0000313" key="1">
    <source>
        <dbReference type="EMBL" id="TFK62725.1"/>
    </source>
</evidence>